<dbReference type="InterPro" id="IPR036937">
    <property type="entry name" value="Adhesion_dom_fimbrial_sf"/>
</dbReference>
<reference evidence="3 4" key="1">
    <citation type="journal article" date="2013" name="Appl. Microbiol. Biotechnol.">
        <title>Glycerol assimilation and production of 1,3-propanediol by Citrobacter amalonaticus Y19.</title>
        <authorList>
            <person name="Ainala S.K."/>
            <person name="Ashok S."/>
            <person name="Ko Y."/>
            <person name="Park S."/>
        </authorList>
    </citation>
    <scope>NUCLEOTIDE SEQUENCE [LARGE SCALE GENOMIC DNA]</scope>
    <source>
        <strain evidence="3 4">Y19</strain>
    </source>
</reference>
<dbReference type="PANTHER" id="PTHR33420:SF34">
    <property type="entry name" value="MINOR FIMBRIAL SUBUNIT"/>
    <property type="match status" value="1"/>
</dbReference>
<dbReference type="GO" id="GO:0009289">
    <property type="term" value="C:pilus"/>
    <property type="evidence" value="ECO:0007669"/>
    <property type="project" value="InterPro"/>
</dbReference>
<dbReference type="PANTHER" id="PTHR33420">
    <property type="entry name" value="FIMBRIAL SUBUNIT ELFA-RELATED"/>
    <property type="match status" value="1"/>
</dbReference>
<evidence type="ECO:0000313" key="3">
    <source>
        <dbReference type="EMBL" id="AGE94449.1"/>
    </source>
</evidence>
<proteinExistence type="predicted"/>
<feature type="signal peptide" evidence="1">
    <location>
        <begin position="1"/>
        <end position="22"/>
    </location>
</feature>
<dbReference type="RefSeq" id="WP_046481002.1">
    <property type="nucleotide sequence ID" value="NZ_CP011132.1"/>
</dbReference>
<keyword evidence="1" id="KW-0732">Signal</keyword>
<dbReference type="Proteomes" id="UP000034085">
    <property type="component" value="Chromosome"/>
</dbReference>
<gene>
    <name evidence="3" type="ORF">F384_07910</name>
</gene>
<name>M1KH26_CITAM</name>
<accession>M1KH26</accession>
<dbReference type="InterPro" id="IPR008966">
    <property type="entry name" value="Adhesion_dom_sf"/>
</dbReference>
<dbReference type="GO" id="GO:0043709">
    <property type="term" value="P:cell adhesion involved in single-species biofilm formation"/>
    <property type="evidence" value="ECO:0007669"/>
    <property type="project" value="TreeGrafter"/>
</dbReference>
<evidence type="ECO:0000256" key="1">
    <source>
        <dbReference type="SAM" id="SignalP"/>
    </source>
</evidence>
<dbReference type="AlphaFoldDB" id="M1KH26"/>
<dbReference type="OrthoDB" id="6564832at2"/>
<protein>
    <recommendedName>
        <fullName evidence="2">Fimbrial-type adhesion domain-containing protein</fullName>
    </recommendedName>
</protein>
<evidence type="ECO:0000259" key="2">
    <source>
        <dbReference type="Pfam" id="PF00419"/>
    </source>
</evidence>
<dbReference type="Gene3D" id="2.60.40.1090">
    <property type="entry name" value="Fimbrial-type adhesion domain"/>
    <property type="match status" value="1"/>
</dbReference>
<dbReference type="InterPro" id="IPR050263">
    <property type="entry name" value="Bact_Fimbrial_Adh_Pro"/>
</dbReference>
<dbReference type="PATRIC" id="fig|1261127.3.peg.1645"/>
<dbReference type="KEGG" id="cama:F384_07910"/>
<dbReference type="InterPro" id="IPR000259">
    <property type="entry name" value="Adhesion_dom_fimbrial"/>
</dbReference>
<dbReference type="Pfam" id="PF00419">
    <property type="entry name" value="Fimbrial"/>
    <property type="match status" value="1"/>
</dbReference>
<feature type="domain" description="Fimbrial-type adhesion" evidence="2">
    <location>
        <begin position="34"/>
        <end position="167"/>
    </location>
</feature>
<organism evidence="3 4">
    <name type="scientific">Citrobacter amalonaticus Y19</name>
    <dbReference type="NCBI Taxonomy" id="1261127"/>
    <lineage>
        <taxon>Bacteria</taxon>
        <taxon>Pseudomonadati</taxon>
        <taxon>Pseudomonadota</taxon>
        <taxon>Gammaproteobacteria</taxon>
        <taxon>Enterobacterales</taxon>
        <taxon>Enterobacteriaceae</taxon>
        <taxon>Citrobacter</taxon>
    </lineage>
</organism>
<feature type="chain" id="PRO_5004015297" description="Fimbrial-type adhesion domain-containing protein" evidence="1">
    <location>
        <begin position="23"/>
        <end position="167"/>
    </location>
</feature>
<evidence type="ECO:0000313" key="4">
    <source>
        <dbReference type="Proteomes" id="UP000034085"/>
    </source>
</evidence>
<dbReference type="EMBL" id="CP011132">
    <property type="protein sequence ID" value="AGE94449.1"/>
    <property type="molecule type" value="Genomic_DNA"/>
</dbReference>
<dbReference type="SUPFAM" id="SSF49401">
    <property type="entry name" value="Bacterial adhesins"/>
    <property type="match status" value="1"/>
</dbReference>
<dbReference type="HOGENOM" id="CLU_114111_1_1_6"/>
<sequence>MRKTTWFIALAAMTTASTQVRAEDNYTNTTTITVNVTVNSAPCDINPQGPITVDFGNNIAVTDVAAGLVEKNISYDLDCSSMDTTKLLKMTIQGTGVAFDNNVLTTSIANLGVKIKANGMDYSLNTGIIFSSAAAKPTLKALLVQKPGARLQTGLFTASATMLVEYQ</sequence>